<dbReference type="STRING" id="420778.A0A1S8BMG1"/>
<comment type="subcellular location">
    <subcellularLocation>
        <location evidence="1 7">Membrane</location>
    </subcellularLocation>
</comment>
<keyword evidence="7" id="KW-0067">ATP-binding</keyword>
<dbReference type="InterPro" id="IPR023298">
    <property type="entry name" value="ATPase_P-typ_TM_dom_sf"/>
</dbReference>
<dbReference type="InterPro" id="IPR008250">
    <property type="entry name" value="ATPase_P-typ_transduc_dom_A_sf"/>
</dbReference>
<dbReference type="NCBIfam" id="TIGR01525">
    <property type="entry name" value="ATPase-IB_hvy"/>
    <property type="match status" value="1"/>
</dbReference>
<feature type="transmembrane region" description="Helical" evidence="7">
    <location>
        <begin position="739"/>
        <end position="760"/>
    </location>
</feature>
<evidence type="ECO:0000256" key="5">
    <source>
        <dbReference type="ARBA" id="ARBA00022989"/>
    </source>
</evidence>
<evidence type="ECO:0000313" key="11">
    <source>
        <dbReference type="Proteomes" id="UP000190776"/>
    </source>
</evidence>
<keyword evidence="7" id="KW-0547">Nucleotide-binding</keyword>
<dbReference type="PANTHER" id="PTHR46594">
    <property type="entry name" value="P-TYPE CATION-TRANSPORTING ATPASE"/>
    <property type="match status" value="1"/>
</dbReference>
<dbReference type="PROSITE" id="PS00154">
    <property type="entry name" value="ATPASE_E1_E2"/>
    <property type="match status" value="1"/>
</dbReference>
<name>A0A1S8BMG1_9PEZI</name>
<dbReference type="InterPro" id="IPR027256">
    <property type="entry name" value="P-typ_ATPase_IB"/>
</dbReference>
<evidence type="ECO:0000256" key="1">
    <source>
        <dbReference type="ARBA" id="ARBA00004370"/>
    </source>
</evidence>
<feature type="domain" description="PCA1 HMA heavy metal-associated" evidence="9">
    <location>
        <begin position="42"/>
        <end position="109"/>
    </location>
</feature>
<dbReference type="InterPro" id="IPR001757">
    <property type="entry name" value="P_typ_ATPase"/>
</dbReference>
<dbReference type="AlphaFoldDB" id="A0A1S8BMG1"/>
<evidence type="ECO:0000256" key="2">
    <source>
        <dbReference type="ARBA" id="ARBA00022692"/>
    </source>
</evidence>
<dbReference type="GO" id="GO:0019829">
    <property type="term" value="F:ATPase-coupled monoatomic cation transmembrane transporter activity"/>
    <property type="evidence" value="ECO:0007669"/>
    <property type="project" value="InterPro"/>
</dbReference>
<dbReference type="InterPro" id="IPR018303">
    <property type="entry name" value="ATPase_P-typ_P_site"/>
</dbReference>
<dbReference type="OrthoDB" id="432719at2759"/>
<comment type="caution">
    <text evidence="10">The sequence shown here is derived from an EMBL/GenBank/DDBJ whole genome shotgun (WGS) entry which is preliminary data.</text>
</comment>
<dbReference type="Gene3D" id="3.40.1110.10">
    <property type="entry name" value="Calcium-transporting ATPase, cytoplasmic domain N"/>
    <property type="match status" value="1"/>
</dbReference>
<feature type="transmembrane region" description="Helical" evidence="7">
    <location>
        <begin position="780"/>
        <end position="801"/>
    </location>
</feature>
<evidence type="ECO:0000256" key="3">
    <source>
        <dbReference type="ARBA" id="ARBA00022723"/>
    </source>
</evidence>
<comment type="similarity">
    <text evidence="7">Belongs to the cation transport ATPase (P-type) (TC 3.A.3) family. Type IB subfamily.</text>
</comment>
<keyword evidence="6 7" id="KW-0472">Membrane</keyword>
<dbReference type="Gene3D" id="3.40.50.1000">
    <property type="entry name" value="HAD superfamily/HAD-like"/>
    <property type="match status" value="1"/>
</dbReference>
<dbReference type="InterPro" id="IPR044492">
    <property type="entry name" value="P_typ_ATPase_HD_dom"/>
</dbReference>
<dbReference type="Pfam" id="PF24534">
    <property type="entry name" value="HMA_PCA1"/>
    <property type="match status" value="1"/>
</dbReference>
<dbReference type="PANTHER" id="PTHR46594:SF4">
    <property type="entry name" value="P-TYPE CATION-TRANSPORTING ATPASE"/>
    <property type="match status" value="1"/>
</dbReference>
<dbReference type="NCBIfam" id="TIGR01494">
    <property type="entry name" value="ATPase_P-type"/>
    <property type="match status" value="2"/>
</dbReference>
<feature type="transmembrane region" description="Helical" evidence="7">
    <location>
        <begin position="373"/>
        <end position="399"/>
    </location>
</feature>
<dbReference type="SUPFAM" id="SSF56784">
    <property type="entry name" value="HAD-like"/>
    <property type="match status" value="1"/>
</dbReference>
<sequence>MATAQALFCMDVNTISVDEVLIRLRRTTGYTIKLVDEAHEGSQFLYILTPDPGRLFRGPPPRGVKSCKQTGTDNNGKAEIRIKYDPRIILPRDLMEKELADANAELAPIPPPDSVSAGRKHLRRELVYFIIATVFTIPVLILMWAPLPFSKFTTQIACLLLATAVQVSAWEFYPSAFKNLYHTKLADMDLLIVLSTTTAYIFSVTAFALYGTGSPLSTGSFFETSTLLVTLIRLGRYMAELARQKATESVSIRTLQAPTARLLTNQRDETRDVDVRLLQTGDKFRVPPHTRIPTDGIVDFGGSEVDESMMTGESREVAKGIGSEVIAGTMNGTGTLDIVVTRMTWENSISQIGALVDNAELTKPKIQALADRVAAYFVPAIITVSVTVFLTWILVGIFHQKKRGADAVVAAISYAIATLIVSCPCAIGLAVPMVIVISSGVAAKHGVIFRAATAIEMAKNVKHVIFDKTGTLTEGKLVVEKSDFLGKPEAPILRYLLGLVSGQKHPVSSAIAEWILSKESLESVHFDTTKVEVGGGVVGKINGEQMVVRLGNRDWLGISSSDEVLNFISTLSSPTTESPIYQHSLDYTLLGMTINDELCAVFALRDVLRPEADSVVSSLQSRHISIHLVSGDDKQSVLHCGNLLNISPKNTAYRCSPADKAAYVANIQETYPQDVVLFIGDGTNDAVALTQATIGVAIAGGTDVAKSAASVVLARPDLRGLLVALDVSTRAVRRIRFNFAWAAIYNIFAVLLATGAFVWFRMPGKHGEEGPGLRIPPEFAGLGEIVSVLPVVLIAFSLRFAKFTRHGGQRTIAKSIATETTA</sequence>
<dbReference type="GO" id="GO:0016887">
    <property type="term" value="F:ATP hydrolysis activity"/>
    <property type="evidence" value="ECO:0007669"/>
    <property type="project" value="InterPro"/>
</dbReference>
<dbReference type="SUPFAM" id="SSF81653">
    <property type="entry name" value="Calcium ATPase, transduction domain A"/>
    <property type="match status" value="1"/>
</dbReference>
<dbReference type="Gene3D" id="2.70.150.10">
    <property type="entry name" value="Calcium-transporting ATPase, cytoplasmic transduction domain A"/>
    <property type="match status" value="1"/>
</dbReference>
<dbReference type="Proteomes" id="UP000190776">
    <property type="component" value="Unassembled WGS sequence"/>
</dbReference>
<dbReference type="SUPFAM" id="SSF81665">
    <property type="entry name" value="Calcium ATPase, transmembrane domain M"/>
    <property type="match status" value="1"/>
</dbReference>
<gene>
    <name evidence="10" type="ORF">BK809_0005334</name>
</gene>
<proteinExistence type="inferred from homology"/>
<keyword evidence="4" id="KW-1278">Translocase</keyword>
<keyword evidence="5 7" id="KW-1133">Transmembrane helix</keyword>
<dbReference type="SFLD" id="SFLDS00003">
    <property type="entry name" value="Haloacid_Dehalogenase"/>
    <property type="match status" value="1"/>
</dbReference>
<evidence type="ECO:0000256" key="7">
    <source>
        <dbReference type="RuleBase" id="RU362081"/>
    </source>
</evidence>
<keyword evidence="3 7" id="KW-0479">Metal-binding</keyword>
<evidence type="ECO:0000256" key="6">
    <source>
        <dbReference type="ARBA" id="ARBA00023136"/>
    </source>
</evidence>
<dbReference type="EMBL" id="MSZU01000074">
    <property type="protein sequence ID" value="OMP88615.1"/>
    <property type="molecule type" value="Genomic_DNA"/>
</dbReference>
<dbReference type="InterPro" id="IPR023299">
    <property type="entry name" value="ATPase_P-typ_cyto_dom_N"/>
</dbReference>
<feature type="transmembrane region" description="Helical" evidence="7">
    <location>
        <begin position="216"/>
        <end position="235"/>
    </location>
</feature>
<dbReference type="Pfam" id="PF00702">
    <property type="entry name" value="Hydrolase"/>
    <property type="match status" value="1"/>
</dbReference>
<feature type="transmembrane region" description="Helical" evidence="7">
    <location>
        <begin position="152"/>
        <end position="170"/>
    </location>
</feature>
<reference evidence="10 11" key="1">
    <citation type="submission" date="2017-01" db="EMBL/GenBank/DDBJ databases">
        <title>Draft genome sequence of Diplodia seriata F98.1, a fungal species involved in grapevine trunk diseases.</title>
        <authorList>
            <person name="Robert-Siegwald G."/>
            <person name="Vallet J."/>
            <person name="Abou-Mansour E."/>
            <person name="Xu J."/>
            <person name="Rey P."/>
            <person name="Bertsch C."/>
            <person name="Rego C."/>
            <person name="Larignon P."/>
            <person name="Fontaine F."/>
            <person name="Lebrun M.-H."/>
        </authorList>
    </citation>
    <scope>NUCLEOTIDE SEQUENCE [LARGE SCALE GENOMIC DNA]</scope>
    <source>
        <strain evidence="10 11">F98.1</strain>
    </source>
</reference>
<evidence type="ECO:0000313" key="10">
    <source>
        <dbReference type="EMBL" id="OMP88615.1"/>
    </source>
</evidence>
<dbReference type="InterPro" id="IPR056236">
    <property type="entry name" value="HMA_PCA1"/>
</dbReference>
<dbReference type="GO" id="GO:0030003">
    <property type="term" value="P:intracellular monoatomic cation homeostasis"/>
    <property type="evidence" value="ECO:0007669"/>
    <property type="project" value="UniProtKB-ARBA"/>
</dbReference>
<keyword evidence="2 7" id="KW-0812">Transmembrane</keyword>
<dbReference type="NCBIfam" id="TIGR01511">
    <property type="entry name" value="ATPase-IB1_Cu"/>
    <property type="match status" value="1"/>
</dbReference>
<feature type="transmembrane region" description="Helical" evidence="7">
    <location>
        <begin position="190"/>
        <end position="210"/>
    </location>
</feature>
<dbReference type="SFLD" id="SFLDG00002">
    <property type="entry name" value="C1.7:_P-type_atpase_like"/>
    <property type="match status" value="1"/>
</dbReference>
<dbReference type="PRINTS" id="PR00119">
    <property type="entry name" value="CATATPASE"/>
</dbReference>
<dbReference type="Pfam" id="PF00122">
    <property type="entry name" value="E1-E2_ATPase"/>
    <property type="match status" value="1"/>
</dbReference>
<feature type="domain" description="P-type ATPase A" evidence="8">
    <location>
        <begin position="255"/>
        <end position="356"/>
    </location>
</feature>
<feature type="transmembrane region" description="Helical" evidence="7">
    <location>
        <begin position="411"/>
        <end position="437"/>
    </location>
</feature>
<dbReference type="FunFam" id="2.70.150.10:FF:000002">
    <property type="entry name" value="Copper-transporting ATPase 1, putative"/>
    <property type="match status" value="1"/>
</dbReference>
<protein>
    <submittedName>
        <fullName evidence="10">P-type cation-transporting ATPase</fullName>
    </submittedName>
</protein>
<evidence type="ECO:0000259" key="8">
    <source>
        <dbReference type="Pfam" id="PF00122"/>
    </source>
</evidence>
<evidence type="ECO:0000256" key="4">
    <source>
        <dbReference type="ARBA" id="ARBA00022967"/>
    </source>
</evidence>
<organism evidence="10 11">
    <name type="scientific">Diplodia seriata</name>
    <dbReference type="NCBI Taxonomy" id="420778"/>
    <lineage>
        <taxon>Eukaryota</taxon>
        <taxon>Fungi</taxon>
        <taxon>Dikarya</taxon>
        <taxon>Ascomycota</taxon>
        <taxon>Pezizomycotina</taxon>
        <taxon>Dothideomycetes</taxon>
        <taxon>Dothideomycetes incertae sedis</taxon>
        <taxon>Botryosphaeriales</taxon>
        <taxon>Botryosphaeriaceae</taxon>
        <taxon>Diplodia</taxon>
    </lineage>
</organism>
<dbReference type="GO" id="GO:0005524">
    <property type="term" value="F:ATP binding"/>
    <property type="evidence" value="ECO:0007669"/>
    <property type="project" value="UniProtKB-UniRule"/>
</dbReference>
<dbReference type="SFLD" id="SFLDF00027">
    <property type="entry name" value="p-type_atpase"/>
    <property type="match status" value="1"/>
</dbReference>
<dbReference type="InterPro" id="IPR023214">
    <property type="entry name" value="HAD_sf"/>
</dbReference>
<feature type="transmembrane region" description="Helical" evidence="7">
    <location>
        <begin position="126"/>
        <end position="146"/>
    </location>
</feature>
<dbReference type="GO" id="GO:0046872">
    <property type="term" value="F:metal ion binding"/>
    <property type="evidence" value="ECO:0007669"/>
    <property type="project" value="UniProtKB-KW"/>
</dbReference>
<accession>A0A1S8BMG1</accession>
<dbReference type="InterPro" id="IPR036412">
    <property type="entry name" value="HAD-like_sf"/>
</dbReference>
<dbReference type="GO" id="GO:0016020">
    <property type="term" value="C:membrane"/>
    <property type="evidence" value="ECO:0007669"/>
    <property type="project" value="UniProtKB-SubCell"/>
</dbReference>
<dbReference type="InterPro" id="IPR059000">
    <property type="entry name" value="ATPase_P-type_domA"/>
</dbReference>
<evidence type="ECO:0000259" key="9">
    <source>
        <dbReference type="Pfam" id="PF24534"/>
    </source>
</evidence>